<dbReference type="AlphaFoldDB" id="A0A504YE55"/>
<protein>
    <recommendedName>
        <fullName evidence="4">Eukaryotic translation initiation factor 4E transporter</fullName>
    </recommendedName>
</protein>
<dbReference type="STRING" id="46835.A0A504YE55"/>
<dbReference type="EMBL" id="SUNJ01010740">
    <property type="protein sequence ID" value="TPP59424.1"/>
    <property type="molecule type" value="Genomic_DNA"/>
</dbReference>
<name>A0A504YE55_FASGI</name>
<evidence type="ECO:0000313" key="3">
    <source>
        <dbReference type="Proteomes" id="UP000316759"/>
    </source>
</evidence>
<keyword evidence="3" id="KW-1185">Reference proteome</keyword>
<organism evidence="2 3">
    <name type="scientific">Fasciola gigantica</name>
    <name type="common">Giant liver fluke</name>
    <dbReference type="NCBI Taxonomy" id="46835"/>
    <lineage>
        <taxon>Eukaryota</taxon>
        <taxon>Metazoa</taxon>
        <taxon>Spiralia</taxon>
        <taxon>Lophotrochozoa</taxon>
        <taxon>Platyhelminthes</taxon>
        <taxon>Trematoda</taxon>
        <taxon>Digenea</taxon>
        <taxon>Plagiorchiida</taxon>
        <taxon>Echinostomata</taxon>
        <taxon>Echinostomatoidea</taxon>
        <taxon>Fasciolidae</taxon>
        <taxon>Fasciola</taxon>
    </lineage>
</organism>
<comment type="caution">
    <text evidence="2">The sequence shown here is derived from an EMBL/GenBank/DDBJ whole genome shotgun (WGS) entry which is preliminary data.</text>
</comment>
<reference evidence="2 3" key="1">
    <citation type="submission" date="2019-04" db="EMBL/GenBank/DDBJ databases">
        <title>Annotation for the trematode Fasciola gigantica.</title>
        <authorList>
            <person name="Choi Y.-J."/>
        </authorList>
    </citation>
    <scope>NUCLEOTIDE SEQUENCE [LARGE SCALE GENOMIC DNA]</scope>
    <source>
        <strain evidence="2">Uganda_cow_1</strain>
    </source>
</reference>
<dbReference type="Pfam" id="PF10477">
    <property type="entry name" value="EIF4E-T"/>
    <property type="match status" value="1"/>
</dbReference>
<dbReference type="Proteomes" id="UP000316759">
    <property type="component" value="Unassembled WGS sequence"/>
</dbReference>
<feature type="compositionally biased region" description="Polar residues" evidence="1">
    <location>
        <begin position="58"/>
        <end position="67"/>
    </location>
</feature>
<gene>
    <name evidence="2" type="ORF">FGIG_09951</name>
</gene>
<evidence type="ECO:0008006" key="4">
    <source>
        <dbReference type="Google" id="ProtNLM"/>
    </source>
</evidence>
<evidence type="ECO:0000313" key="2">
    <source>
        <dbReference type="EMBL" id="TPP59424.1"/>
    </source>
</evidence>
<dbReference type="InterPro" id="IPR018862">
    <property type="entry name" value="eIF4E-T"/>
</dbReference>
<feature type="compositionally biased region" description="Basic and acidic residues" evidence="1">
    <location>
        <begin position="117"/>
        <end position="144"/>
    </location>
</feature>
<feature type="region of interest" description="Disordered" evidence="1">
    <location>
        <begin position="100"/>
        <end position="144"/>
    </location>
</feature>
<feature type="region of interest" description="Disordered" evidence="1">
    <location>
        <begin position="48"/>
        <end position="67"/>
    </location>
</feature>
<dbReference type="OrthoDB" id="8916892at2759"/>
<evidence type="ECO:0000256" key="1">
    <source>
        <dbReference type="SAM" id="MobiDB-lite"/>
    </source>
</evidence>
<accession>A0A504YE55</accession>
<sequence>MDSTDVLQPNKKRRLIYDREALLAVKKNTPPADLTIYDSLTRVNTTSACQRGGRGKTRASTTSKIQNGCTRDSTSLVLGPQKRTWNTGCHVSHSSGREPLDAYGLGSRGGKNGSEYRFPERHPRGSSDFKRDYRGGHSISRDRGVARRPDGVAFCRSQAKDERHAKDGRISLQEEPEWFSEGPTNVNETIELGGILEEVGDDVQLTLPMDRHRADEVACVGDAKVSSDNVEADLGKKPNEASTLSGSCKDDFQVPVTTISQLNLFDALPIPKNKPSQGSRFKHLFVKAETETPTTKSSNINDQLLQLLKGSSTPGSTLHDKNNGGYLFLAYLLLVIQVENKLRSILLGHNGPRANENRSVLSENKGSKPQVLTVEEIEAQLNSPQNQAPETHSVVTERLSVISPEKTNDEILKHFTPSPSMGSNLAPMLQSLALKQQQQQQQQVVCAQSVQLRSALNTIGMLSNPMIRLPTSTFRWLRAMANAVSASARINQLQQADLSGTSSLSDFTSGQQALRQMWDSVPATGNHIPQPQLQSATGQLCTNPPRPIGPSHCMLADLSSRPIFGPVNPSNPSNASAPRRPIVKVQQSTTSNHSYSSLSPLVAPNAVNSSAMGPNLSDVDRRLLNLALRQQQANINGPRGIAERFPIGGALHSTQPPDMRFSPPGLPQNTGSPLIHPVANTNNSAFLASRVRSTLQSENALAFLSQLVERDRLACPGPSSNFGSFLSSGIKAKTLEEIEHQEVTSSGSFL</sequence>
<proteinExistence type="predicted"/>